<name>A0ACB7XGN5_9ERIC</name>
<evidence type="ECO:0000313" key="1">
    <source>
        <dbReference type="EMBL" id="KAH7839940.1"/>
    </source>
</evidence>
<reference evidence="1 2" key="1">
    <citation type="journal article" date="2021" name="Hortic Res">
        <title>High-quality reference genome and annotation aids understanding of berry development for evergreen blueberry (Vaccinium darrowii).</title>
        <authorList>
            <person name="Yu J."/>
            <person name="Hulse-Kemp A.M."/>
            <person name="Babiker E."/>
            <person name="Staton M."/>
        </authorList>
    </citation>
    <scope>NUCLEOTIDE SEQUENCE [LARGE SCALE GENOMIC DNA]</scope>
    <source>
        <strain evidence="2">cv. NJ 8807/NJ 8810</strain>
        <tissue evidence="1">Young leaf</tissue>
    </source>
</reference>
<gene>
    <name evidence="1" type="ORF">Vadar_010522</name>
</gene>
<protein>
    <submittedName>
        <fullName evidence="1">Uncharacterized protein</fullName>
    </submittedName>
</protein>
<dbReference type="EMBL" id="CM037160">
    <property type="protein sequence ID" value="KAH7839940.1"/>
    <property type="molecule type" value="Genomic_DNA"/>
</dbReference>
<evidence type="ECO:0000313" key="2">
    <source>
        <dbReference type="Proteomes" id="UP000828048"/>
    </source>
</evidence>
<proteinExistence type="predicted"/>
<sequence length="374" mass="41474">MTKGTKKSLLASTTTTLPTSKEVSNNCDESSEERRERKPKERVIEEDAPEPLRQVRMLKKTQPIPRKQEFVKKTQPAPTKPDSGDKGGLNPLAKEFRPSSSLIRLCNMEFILEEGLEAKDGQQQVMEGDVVELGETAKILSESMRPVDHVFSVTILEEEATKEVSKATACVMFEKPTPKTANHIKPLYISGCLDGMPVNCILIDGGSAANLMPRTTMTKLGKTEQDLIASSACLLDFKGGLTSWAKLYDSDIGPLRVANLNKYGHHKIVPLTSKSSTKDLKKAMLARFNAYLVDGRMMDLHEEKERPSSANAAEFIYEDEGMEEVDEADEGDVIRFEDLETAPAKLDDLKTNVQDPLNEINLGSEEEPKPVYIS</sequence>
<comment type="caution">
    <text evidence="1">The sequence shown here is derived from an EMBL/GenBank/DDBJ whole genome shotgun (WGS) entry which is preliminary data.</text>
</comment>
<keyword evidence="2" id="KW-1185">Reference proteome</keyword>
<accession>A0ACB7XGN5</accession>
<organism evidence="1 2">
    <name type="scientific">Vaccinium darrowii</name>
    <dbReference type="NCBI Taxonomy" id="229202"/>
    <lineage>
        <taxon>Eukaryota</taxon>
        <taxon>Viridiplantae</taxon>
        <taxon>Streptophyta</taxon>
        <taxon>Embryophyta</taxon>
        <taxon>Tracheophyta</taxon>
        <taxon>Spermatophyta</taxon>
        <taxon>Magnoliopsida</taxon>
        <taxon>eudicotyledons</taxon>
        <taxon>Gunneridae</taxon>
        <taxon>Pentapetalae</taxon>
        <taxon>asterids</taxon>
        <taxon>Ericales</taxon>
        <taxon>Ericaceae</taxon>
        <taxon>Vaccinioideae</taxon>
        <taxon>Vaccinieae</taxon>
        <taxon>Vaccinium</taxon>
    </lineage>
</organism>
<dbReference type="Proteomes" id="UP000828048">
    <property type="component" value="Chromosome 10"/>
</dbReference>